<evidence type="ECO:0000313" key="2">
    <source>
        <dbReference type="Proteomes" id="UP000010467"/>
    </source>
</evidence>
<sequence length="124" mass="14287">MTITWRWLNRRWRSPAPAALAQTEPALGTWEADLDIHHGHFGPTSWSRSWTEWQGLMRRDQPTQIFLVAETYGERRLQAILDPADVQPSQLPSQGFACLKYYRHHNGTSVAVSFAVETLNRRAD</sequence>
<accession>L0A6Q8</accession>
<dbReference type="KEGG" id="dpd:Deipe_3268"/>
<evidence type="ECO:0000313" key="1">
    <source>
        <dbReference type="EMBL" id="AFZ68710.1"/>
    </source>
</evidence>
<dbReference type="RefSeq" id="WP_015237008.1">
    <property type="nucleotide sequence ID" value="NC_019793.1"/>
</dbReference>
<dbReference type="EMBL" id="CP003382">
    <property type="protein sequence ID" value="AFZ68710.1"/>
    <property type="molecule type" value="Genomic_DNA"/>
</dbReference>
<name>L0A6Q8_DEIPD</name>
<keyword evidence="2" id="KW-1185">Reference proteome</keyword>
<organism evidence="1 2">
    <name type="scientific">Deinococcus peraridilitoris (strain DSM 19664 / LMG 22246 / CIP 109416 / KR-200)</name>
    <dbReference type="NCBI Taxonomy" id="937777"/>
    <lineage>
        <taxon>Bacteria</taxon>
        <taxon>Thermotogati</taxon>
        <taxon>Deinococcota</taxon>
        <taxon>Deinococci</taxon>
        <taxon>Deinococcales</taxon>
        <taxon>Deinococcaceae</taxon>
        <taxon>Deinococcus</taxon>
    </lineage>
</organism>
<gene>
    <name evidence="1" type="ordered locus">Deipe_3268</name>
</gene>
<protein>
    <submittedName>
        <fullName evidence="1">Uncharacterized protein</fullName>
    </submittedName>
</protein>
<dbReference type="HOGENOM" id="CLU_2000165_0_0_0"/>
<proteinExistence type="predicted"/>
<dbReference type="Proteomes" id="UP000010467">
    <property type="component" value="Chromosome"/>
</dbReference>
<reference evidence="2" key="1">
    <citation type="submission" date="2012-03" db="EMBL/GenBank/DDBJ databases">
        <title>Complete sequence of chromosome of Deinococcus peraridilitoris DSM 19664.</title>
        <authorList>
            <person name="Lucas S."/>
            <person name="Copeland A."/>
            <person name="Lapidus A."/>
            <person name="Glavina del Rio T."/>
            <person name="Dalin E."/>
            <person name="Tice H."/>
            <person name="Bruce D."/>
            <person name="Goodwin L."/>
            <person name="Pitluck S."/>
            <person name="Peters L."/>
            <person name="Mikhailova N."/>
            <person name="Lu M."/>
            <person name="Kyrpides N."/>
            <person name="Mavromatis K."/>
            <person name="Ivanova N."/>
            <person name="Brettin T."/>
            <person name="Detter J.C."/>
            <person name="Han C."/>
            <person name="Larimer F."/>
            <person name="Land M."/>
            <person name="Hauser L."/>
            <person name="Markowitz V."/>
            <person name="Cheng J.-F."/>
            <person name="Hugenholtz P."/>
            <person name="Woyke T."/>
            <person name="Wu D."/>
            <person name="Pukall R."/>
            <person name="Steenblock K."/>
            <person name="Brambilla E."/>
            <person name="Klenk H.-P."/>
            <person name="Eisen J.A."/>
        </authorList>
    </citation>
    <scope>NUCLEOTIDE SEQUENCE [LARGE SCALE GENOMIC DNA]</scope>
    <source>
        <strain evidence="2">DSM 19664 / LMG 22246 / CIP 109416 / KR-200</strain>
    </source>
</reference>
<dbReference type="PATRIC" id="fig|937777.3.peg.3284"/>
<dbReference type="AlphaFoldDB" id="L0A6Q8"/>